<dbReference type="Gene3D" id="1.10.357.10">
    <property type="entry name" value="Tetracycline Repressor, domain 2"/>
    <property type="match status" value="1"/>
</dbReference>
<dbReference type="PROSITE" id="PS50977">
    <property type="entry name" value="HTH_TETR_2"/>
    <property type="match status" value="1"/>
</dbReference>
<dbReference type="InterPro" id="IPR009057">
    <property type="entry name" value="Homeodomain-like_sf"/>
</dbReference>
<dbReference type="PANTHER" id="PTHR30055:SF234">
    <property type="entry name" value="HTH-TYPE TRANSCRIPTIONAL REGULATOR BETI"/>
    <property type="match status" value="1"/>
</dbReference>
<gene>
    <name evidence="7" type="ORF">SAMN06295937_10352</name>
</gene>
<feature type="region of interest" description="Disordered" evidence="5">
    <location>
        <begin position="1"/>
        <end position="33"/>
    </location>
</feature>
<accession>A0A1T5FG56</accession>
<evidence type="ECO:0000256" key="2">
    <source>
        <dbReference type="ARBA" id="ARBA00023125"/>
    </source>
</evidence>
<keyword evidence="2 4" id="KW-0238">DNA-binding</keyword>
<keyword evidence="1" id="KW-0805">Transcription regulation</keyword>
<keyword evidence="3" id="KW-0804">Transcription</keyword>
<evidence type="ECO:0000256" key="3">
    <source>
        <dbReference type="ARBA" id="ARBA00023163"/>
    </source>
</evidence>
<dbReference type="Proteomes" id="UP000190044">
    <property type="component" value="Unassembled WGS sequence"/>
</dbReference>
<evidence type="ECO:0000256" key="4">
    <source>
        <dbReference type="PROSITE-ProRule" id="PRU00335"/>
    </source>
</evidence>
<dbReference type="GO" id="GO:0000976">
    <property type="term" value="F:transcription cis-regulatory region binding"/>
    <property type="evidence" value="ECO:0007669"/>
    <property type="project" value="TreeGrafter"/>
</dbReference>
<evidence type="ECO:0000256" key="1">
    <source>
        <dbReference type="ARBA" id="ARBA00023015"/>
    </source>
</evidence>
<feature type="domain" description="HTH tetR-type" evidence="6">
    <location>
        <begin position="38"/>
        <end position="98"/>
    </location>
</feature>
<evidence type="ECO:0000256" key="5">
    <source>
        <dbReference type="SAM" id="MobiDB-lite"/>
    </source>
</evidence>
<feature type="compositionally biased region" description="Basic and acidic residues" evidence="5">
    <location>
        <begin position="1"/>
        <end position="11"/>
    </location>
</feature>
<feature type="compositionally biased region" description="Polar residues" evidence="5">
    <location>
        <begin position="13"/>
        <end position="22"/>
    </location>
</feature>
<evidence type="ECO:0000313" key="7">
    <source>
        <dbReference type="EMBL" id="SKB95184.1"/>
    </source>
</evidence>
<dbReference type="GO" id="GO:0003700">
    <property type="term" value="F:DNA-binding transcription factor activity"/>
    <property type="evidence" value="ECO:0007669"/>
    <property type="project" value="TreeGrafter"/>
</dbReference>
<proteinExistence type="predicted"/>
<keyword evidence="8" id="KW-1185">Reference proteome</keyword>
<dbReference type="Pfam" id="PF00440">
    <property type="entry name" value="TetR_N"/>
    <property type="match status" value="1"/>
</dbReference>
<dbReference type="InterPro" id="IPR050109">
    <property type="entry name" value="HTH-type_TetR-like_transc_reg"/>
</dbReference>
<dbReference type="EMBL" id="FUYP01000035">
    <property type="protein sequence ID" value="SKB95184.1"/>
    <property type="molecule type" value="Genomic_DNA"/>
</dbReference>
<feature type="DNA-binding region" description="H-T-H motif" evidence="4">
    <location>
        <begin position="61"/>
        <end position="80"/>
    </location>
</feature>
<name>A0A1T5FG56_9SPHN</name>
<evidence type="ECO:0000313" key="8">
    <source>
        <dbReference type="Proteomes" id="UP000190044"/>
    </source>
</evidence>
<dbReference type="PANTHER" id="PTHR30055">
    <property type="entry name" value="HTH-TYPE TRANSCRIPTIONAL REGULATOR RUTR"/>
    <property type="match status" value="1"/>
</dbReference>
<dbReference type="SUPFAM" id="SSF46689">
    <property type="entry name" value="Homeodomain-like"/>
    <property type="match status" value="1"/>
</dbReference>
<organism evidence="7 8">
    <name type="scientific">Sphingopyxis flava</name>
    <dbReference type="NCBI Taxonomy" id="1507287"/>
    <lineage>
        <taxon>Bacteria</taxon>
        <taxon>Pseudomonadati</taxon>
        <taxon>Pseudomonadota</taxon>
        <taxon>Alphaproteobacteria</taxon>
        <taxon>Sphingomonadales</taxon>
        <taxon>Sphingomonadaceae</taxon>
        <taxon>Sphingopyxis</taxon>
    </lineage>
</organism>
<reference evidence="8" key="1">
    <citation type="submission" date="2017-02" db="EMBL/GenBank/DDBJ databases">
        <authorList>
            <person name="Varghese N."/>
            <person name="Submissions S."/>
        </authorList>
    </citation>
    <scope>NUCLEOTIDE SEQUENCE [LARGE SCALE GENOMIC DNA]</scope>
    <source>
        <strain evidence="8">R11H</strain>
    </source>
</reference>
<sequence>MNLEASARDDSDTGMSIRQTPRGSAPAKQRIPQSVRTATTRLRLIEGAISALHDRGYAAASTTEILRRTKLSTGTMLHHFPTKVDLMLAAAMHIFDLQTARYTAELALIEDPRDRFIGITEIAWRALREPTGMALLEILMATRSDPELGRRFLDVGSKIEQFHEDSMWDMAQEIGLTDRQALKQMIDVVLGAMRGLSIQLLFSKTPERVESAMKMLIDWKSEWLSRVLPTES</sequence>
<evidence type="ECO:0000259" key="6">
    <source>
        <dbReference type="PROSITE" id="PS50977"/>
    </source>
</evidence>
<dbReference type="AlphaFoldDB" id="A0A1T5FG56"/>
<protein>
    <submittedName>
        <fullName evidence="7">Transcriptional regulator, TetR family</fullName>
    </submittedName>
</protein>
<dbReference type="InterPro" id="IPR001647">
    <property type="entry name" value="HTH_TetR"/>
</dbReference>